<organism evidence="7 8">
    <name type="scientific">Paramuricea clavata</name>
    <name type="common">Red gorgonian</name>
    <name type="synonym">Violescent sea-whip</name>
    <dbReference type="NCBI Taxonomy" id="317549"/>
    <lineage>
        <taxon>Eukaryota</taxon>
        <taxon>Metazoa</taxon>
        <taxon>Cnidaria</taxon>
        <taxon>Anthozoa</taxon>
        <taxon>Octocorallia</taxon>
        <taxon>Malacalcyonacea</taxon>
        <taxon>Plexauridae</taxon>
        <taxon>Paramuricea</taxon>
    </lineage>
</organism>
<reference evidence="7" key="1">
    <citation type="submission" date="2020-04" db="EMBL/GenBank/DDBJ databases">
        <authorList>
            <person name="Alioto T."/>
            <person name="Alioto T."/>
            <person name="Gomez Garrido J."/>
        </authorList>
    </citation>
    <scope>NUCLEOTIDE SEQUENCE</scope>
    <source>
        <strain evidence="7">A484AB</strain>
    </source>
</reference>
<keyword evidence="8" id="KW-1185">Reference proteome</keyword>
<dbReference type="InterPro" id="IPR050840">
    <property type="entry name" value="Adaptor_Complx_Large_Subunit"/>
</dbReference>
<dbReference type="Proteomes" id="UP001152795">
    <property type="component" value="Unassembled WGS sequence"/>
</dbReference>
<protein>
    <submittedName>
        <fullName evidence="7">AP-1 complex subunit gamma-1 isoform X2</fullName>
    </submittedName>
</protein>
<keyword evidence="2" id="KW-0813">Transport</keyword>
<evidence type="ECO:0000256" key="5">
    <source>
        <dbReference type="SAM" id="MobiDB-lite"/>
    </source>
</evidence>
<dbReference type="InterPro" id="IPR002553">
    <property type="entry name" value="Clathrin/coatomer_adapt-like_N"/>
</dbReference>
<evidence type="ECO:0000313" key="7">
    <source>
        <dbReference type="EMBL" id="CAB4008955.1"/>
    </source>
</evidence>
<keyword evidence="3" id="KW-0653">Protein transport</keyword>
<dbReference type="GO" id="GO:0006886">
    <property type="term" value="P:intracellular protein transport"/>
    <property type="evidence" value="ECO:0007669"/>
    <property type="project" value="InterPro"/>
</dbReference>
<evidence type="ECO:0000313" key="8">
    <source>
        <dbReference type="Proteomes" id="UP001152795"/>
    </source>
</evidence>
<dbReference type="InterPro" id="IPR011989">
    <property type="entry name" value="ARM-like"/>
</dbReference>
<dbReference type="GO" id="GO:0030117">
    <property type="term" value="C:membrane coat"/>
    <property type="evidence" value="ECO:0007669"/>
    <property type="project" value="InterPro"/>
</dbReference>
<evidence type="ECO:0000256" key="3">
    <source>
        <dbReference type="ARBA" id="ARBA00022927"/>
    </source>
</evidence>
<evidence type="ECO:0000256" key="1">
    <source>
        <dbReference type="ARBA" id="ARBA00004308"/>
    </source>
</evidence>
<sequence>MCELNPEIVAHFRRHVSTLVKTLKNLIMSGYSPEHDVSGISDPFLQIRVIRLLRILGRNDDEASDAMNDVLAQVATNTETSKNVGNAILYETVLAIMDIKSESGLRVLAVNILGRFLLNNDKNIRYIALNTLLKTVSADYQAVQRHRSTILDCLKDPDISIQRRAMELSFALVNSNNIRGMVKELLVFLNSVDPDLKSYITSNIFQVAEKHAPNKRWHIDIMMKVLTTAGNYVRDDTVPSLIHMVASSDSLQAYAVQQLFSAIQHDISQQSLVQVSAWCTGEYGELLFKDIDEEEPLNVTENEVVDILEGMLASNTLNQVSKQYALNALMKLTTRFTSSVDRIKTLINRFSNNMDMELQQRSVEYLTLFRSFDEMRVGLLERIPVMDTKSTTSTTIENGEILEVQREEQPVPEQKQSKPTESTTLLDLLGDTSSVGTPSTHTQAPNPVPVLQPAAPSTNGGDLLDLLGDLDMSTTTAGKCGALENN</sequence>
<dbReference type="EMBL" id="CACRXK020006282">
    <property type="protein sequence ID" value="CAB4008955.1"/>
    <property type="molecule type" value="Genomic_DNA"/>
</dbReference>
<comment type="subcellular location">
    <subcellularLocation>
        <location evidence="1">Endomembrane system</location>
    </subcellularLocation>
</comment>
<dbReference type="Pfam" id="PF01602">
    <property type="entry name" value="Adaptin_N"/>
    <property type="match status" value="1"/>
</dbReference>
<dbReference type="AlphaFoldDB" id="A0A6S7HS67"/>
<dbReference type="SUPFAM" id="SSF48371">
    <property type="entry name" value="ARM repeat"/>
    <property type="match status" value="1"/>
</dbReference>
<dbReference type="GO" id="GO:0012505">
    <property type="term" value="C:endomembrane system"/>
    <property type="evidence" value="ECO:0007669"/>
    <property type="project" value="UniProtKB-SubCell"/>
</dbReference>
<evidence type="ECO:0000259" key="6">
    <source>
        <dbReference type="Pfam" id="PF01602"/>
    </source>
</evidence>
<name>A0A6S7HS67_PARCT</name>
<evidence type="ECO:0000256" key="4">
    <source>
        <dbReference type="ARBA" id="ARBA00023136"/>
    </source>
</evidence>
<evidence type="ECO:0000256" key="2">
    <source>
        <dbReference type="ARBA" id="ARBA00022448"/>
    </source>
</evidence>
<feature type="compositionally biased region" description="Polar residues" evidence="5">
    <location>
        <begin position="435"/>
        <end position="445"/>
    </location>
</feature>
<dbReference type="GO" id="GO:0016192">
    <property type="term" value="P:vesicle-mediated transport"/>
    <property type="evidence" value="ECO:0007669"/>
    <property type="project" value="InterPro"/>
</dbReference>
<gene>
    <name evidence="7" type="ORF">PACLA_8A015475</name>
</gene>
<feature type="domain" description="Clathrin/coatomer adaptor adaptin-like N-terminal" evidence="6">
    <location>
        <begin position="3"/>
        <end position="371"/>
    </location>
</feature>
<keyword evidence="4" id="KW-0472">Membrane</keyword>
<accession>A0A6S7HS67</accession>
<dbReference type="OrthoDB" id="28053at2759"/>
<dbReference type="Gene3D" id="1.25.10.10">
    <property type="entry name" value="Leucine-rich Repeat Variant"/>
    <property type="match status" value="1"/>
</dbReference>
<dbReference type="PANTHER" id="PTHR22780">
    <property type="entry name" value="ADAPTIN, ALPHA/GAMMA/EPSILON"/>
    <property type="match status" value="1"/>
</dbReference>
<comment type="caution">
    <text evidence="7">The sequence shown here is derived from an EMBL/GenBank/DDBJ whole genome shotgun (WGS) entry which is preliminary data.</text>
</comment>
<proteinExistence type="predicted"/>
<dbReference type="InterPro" id="IPR016024">
    <property type="entry name" value="ARM-type_fold"/>
</dbReference>
<feature type="region of interest" description="Disordered" evidence="5">
    <location>
        <begin position="429"/>
        <end position="462"/>
    </location>
</feature>